<name>A0ABW0PCW9_9BURK</name>
<protein>
    <submittedName>
        <fullName evidence="1">Uncharacterized protein</fullName>
    </submittedName>
</protein>
<dbReference type="Pfam" id="PF25753">
    <property type="entry name" value="SF0329"/>
    <property type="match status" value="1"/>
</dbReference>
<reference evidence="2" key="1">
    <citation type="journal article" date="2019" name="Int. J. Syst. Evol. Microbiol.">
        <title>The Global Catalogue of Microorganisms (GCM) 10K type strain sequencing project: providing services to taxonomists for standard genome sequencing and annotation.</title>
        <authorList>
            <consortium name="The Broad Institute Genomics Platform"/>
            <consortium name="The Broad Institute Genome Sequencing Center for Infectious Disease"/>
            <person name="Wu L."/>
            <person name="Ma J."/>
        </authorList>
    </citation>
    <scope>NUCLEOTIDE SEQUENCE [LARGE SCALE GENOMIC DNA]</scope>
    <source>
        <strain evidence="2">CCUG 38813</strain>
    </source>
</reference>
<accession>A0ABW0PCW9</accession>
<keyword evidence="2" id="KW-1185">Reference proteome</keyword>
<dbReference type="Proteomes" id="UP001596031">
    <property type="component" value="Unassembled WGS sequence"/>
</dbReference>
<dbReference type="EMBL" id="JBHSMS010000017">
    <property type="protein sequence ID" value="MFC5510486.1"/>
    <property type="molecule type" value="Genomic_DNA"/>
</dbReference>
<gene>
    <name evidence="1" type="ORF">ACFPOU_04995</name>
</gene>
<evidence type="ECO:0000313" key="2">
    <source>
        <dbReference type="Proteomes" id="UP001596031"/>
    </source>
</evidence>
<dbReference type="InterPro" id="IPR057955">
    <property type="entry name" value="SF0329-like"/>
</dbReference>
<evidence type="ECO:0000313" key="1">
    <source>
        <dbReference type="EMBL" id="MFC5510486.1"/>
    </source>
</evidence>
<sequence length="165" mass="18363">MRWSQLKKQLQDRFAGSVAASIDLNQTRYRHAHDQEGEFWISLRGSRIFSAGSLSYLSSLGALTAKNRADGSTPAQAYELAWPVMDSSGLFLLEQMNKDLFCSLSLTVEDMSEHNNPVIRALAIIDAPYGKRRLAAFDPTTQHPLVQKLHNTRCEAEGITAHISS</sequence>
<comment type="caution">
    <text evidence="1">The sequence shown here is derived from an EMBL/GenBank/DDBJ whole genome shotgun (WGS) entry which is preliminary data.</text>
</comment>
<proteinExistence type="predicted"/>
<organism evidence="1 2">
    <name type="scientific">Massilia jejuensis</name>
    <dbReference type="NCBI Taxonomy" id="648894"/>
    <lineage>
        <taxon>Bacteria</taxon>
        <taxon>Pseudomonadati</taxon>
        <taxon>Pseudomonadota</taxon>
        <taxon>Betaproteobacteria</taxon>
        <taxon>Burkholderiales</taxon>
        <taxon>Oxalobacteraceae</taxon>
        <taxon>Telluria group</taxon>
        <taxon>Massilia</taxon>
    </lineage>
</organism>
<dbReference type="RefSeq" id="WP_379717838.1">
    <property type="nucleotide sequence ID" value="NZ_JBHSMS010000017.1"/>
</dbReference>